<dbReference type="PANTHER" id="PTHR23342:SF0">
    <property type="entry name" value="N-ACETYLGLUTAMATE SYNTHASE, MITOCHONDRIAL"/>
    <property type="match status" value="1"/>
</dbReference>
<dbReference type="InterPro" id="IPR041727">
    <property type="entry name" value="NAGK-C"/>
</dbReference>
<dbReference type="PIRSF" id="PIRSF000728">
    <property type="entry name" value="NAGK"/>
    <property type="match status" value="1"/>
</dbReference>
<dbReference type="PRINTS" id="PR00474">
    <property type="entry name" value="GLU5KINASE"/>
</dbReference>
<keyword evidence="4" id="KW-0028">Amino-acid biosynthesis</keyword>
<dbReference type="CDD" id="cd04250">
    <property type="entry name" value="AAK_NAGK-C"/>
    <property type="match status" value="1"/>
</dbReference>
<evidence type="ECO:0000256" key="8">
    <source>
        <dbReference type="ARBA" id="ARBA00022840"/>
    </source>
</evidence>
<dbReference type="GO" id="GO:0005524">
    <property type="term" value="F:ATP binding"/>
    <property type="evidence" value="ECO:0007669"/>
    <property type="project" value="UniProtKB-KW"/>
</dbReference>
<feature type="domain" description="Aspartate/glutamate/uridylate kinase" evidence="9">
    <location>
        <begin position="28"/>
        <end position="265"/>
    </location>
</feature>
<dbReference type="EMBL" id="UINC01077734">
    <property type="protein sequence ID" value="SVC18125.1"/>
    <property type="molecule type" value="Genomic_DNA"/>
</dbReference>
<organism evidence="10">
    <name type="scientific">marine metagenome</name>
    <dbReference type="NCBI Taxonomy" id="408172"/>
    <lineage>
        <taxon>unclassified sequences</taxon>
        <taxon>metagenomes</taxon>
        <taxon>ecological metagenomes</taxon>
    </lineage>
</organism>
<dbReference type="GO" id="GO:0005737">
    <property type="term" value="C:cytoplasm"/>
    <property type="evidence" value="ECO:0007669"/>
    <property type="project" value="InterPro"/>
</dbReference>
<dbReference type="GO" id="GO:0006526">
    <property type="term" value="P:L-arginine biosynthetic process"/>
    <property type="evidence" value="ECO:0007669"/>
    <property type="project" value="UniProtKB-KW"/>
</dbReference>
<dbReference type="InterPro" id="IPR036393">
    <property type="entry name" value="AceGlu_kinase-like_sf"/>
</dbReference>
<dbReference type="InterPro" id="IPR004662">
    <property type="entry name" value="AcgluKinase_fam"/>
</dbReference>
<dbReference type="AlphaFoldDB" id="A0A382K2S5"/>
<evidence type="ECO:0000256" key="3">
    <source>
        <dbReference type="ARBA" id="ARBA00022571"/>
    </source>
</evidence>
<dbReference type="InterPro" id="IPR001048">
    <property type="entry name" value="Asp/Glu/Uridylate_kinase"/>
</dbReference>
<dbReference type="NCBIfam" id="TIGR00761">
    <property type="entry name" value="argB"/>
    <property type="match status" value="1"/>
</dbReference>
<dbReference type="Gene3D" id="3.40.1160.10">
    <property type="entry name" value="Acetylglutamate kinase-like"/>
    <property type="match status" value="1"/>
</dbReference>
<evidence type="ECO:0000256" key="5">
    <source>
        <dbReference type="ARBA" id="ARBA00022679"/>
    </source>
</evidence>
<dbReference type="InterPro" id="IPR001057">
    <property type="entry name" value="Glu/AcGlu_kinase"/>
</dbReference>
<dbReference type="InterPro" id="IPR037528">
    <property type="entry name" value="ArgB"/>
</dbReference>
<name>A0A382K2S5_9ZZZZ</name>
<evidence type="ECO:0000256" key="1">
    <source>
        <dbReference type="ARBA" id="ARBA00004828"/>
    </source>
</evidence>
<keyword evidence="6" id="KW-0547">Nucleotide-binding</keyword>
<proteinExistence type="inferred from homology"/>
<dbReference type="Pfam" id="PF00696">
    <property type="entry name" value="AA_kinase"/>
    <property type="match status" value="1"/>
</dbReference>
<protein>
    <recommendedName>
        <fullName evidence="2">acetylglutamate kinase</fullName>
        <ecNumber evidence="2">2.7.2.8</ecNumber>
    </recommendedName>
</protein>
<dbReference type="PANTHER" id="PTHR23342">
    <property type="entry name" value="N-ACETYLGLUTAMATE SYNTHASE"/>
    <property type="match status" value="1"/>
</dbReference>
<dbReference type="HAMAP" id="MF_00082">
    <property type="entry name" value="ArgB"/>
    <property type="match status" value="1"/>
</dbReference>
<dbReference type="EC" id="2.7.2.8" evidence="2"/>
<evidence type="ECO:0000256" key="7">
    <source>
        <dbReference type="ARBA" id="ARBA00022777"/>
    </source>
</evidence>
<evidence type="ECO:0000259" key="9">
    <source>
        <dbReference type="Pfam" id="PF00696"/>
    </source>
</evidence>
<dbReference type="FunFam" id="3.40.1160.10:FF:000004">
    <property type="entry name" value="Acetylglutamate kinase"/>
    <property type="match status" value="1"/>
</dbReference>
<dbReference type="GO" id="GO:0003991">
    <property type="term" value="F:acetylglutamate kinase activity"/>
    <property type="evidence" value="ECO:0007669"/>
    <property type="project" value="UniProtKB-EC"/>
</dbReference>
<sequence>MSIDRKQAQNIASVLSEGLPYIQRFYGKTIVIKYGGAAMSKISLKEGFARDIALMKLVGMNPVIVHGGGPQIGSELKSAGIKTNFISGFRVTDRKTMKIVRRVLGQEINKEIVGLIKGFGAEAFAMTRYNKSIIRSSKLRLNEGKDLGLVGKVESIQNKEIKKKIDKGVIPVISPLGFNRKGECLNINADLVAGKIASSLKSEKLILLTDVEGIQEKKGKLISRINKKEAKSLLAQTVVEGGMKPKLESCMEAISTGVRSCHIIDGRLPHAVLLEVLTDEGIGTMITSG</sequence>
<evidence type="ECO:0000313" key="10">
    <source>
        <dbReference type="EMBL" id="SVC18125.1"/>
    </source>
</evidence>
<comment type="pathway">
    <text evidence="1">Amino-acid biosynthesis; L-arginine biosynthesis; N(2)-acetyl-L-ornithine from L-glutamate: step 2/4.</text>
</comment>
<evidence type="ECO:0000256" key="6">
    <source>
        <dbReference type="ARBA" id="ARBA00022741"/>
    </source>
</evidence>
<reference evidence="10" key="1">
    <citation type="submission" date="2018-05" db="EMBL/GenBank/DDBJ databases">
        <authorList>
            <person name="Lanie J.A."/>
            <person name="Ng W.-L."/>
            <person name="Kazmierczak K.M."/>
            <person name="Andrzejewski T.M."/>
            <person name="Davidsen T.M."/>
            <person name="Wayne K.J."/>
            <person name="Tettelin H."/>
            <person name="Glass J.I."/>
            <person name="Rusch D."/>
            <person name="Podicherti R."/>
            <person name="Tsui H.-C.T."/>
            <person name="Winkler M.E."/>
        </authorList>
    </citation>
    <scope>NUCLEOTIDE SEQUENCE</scope>
</reference>
<evidence type="ECO:0000256" key="2">
    <source>
        <dbReference type="ARBA" id="ARBA00013065"/>
    </source>
</evidence>
<dbReference type="SUPFAM" id="SSF53633">
    <property type="entry name" value="Carbamate kinase-like"/>
    <property type="match status" value="1"/>
</dbReference>
<keyword evidence="7" id="KW-0418">Kinase</keyword>
<keyword evidence="5" id="KW-0808">Transferase</keyword>
<evidence type="ECO:0000256" key="4">
    <source>
        <dbReference type="ARBA" id="ARBA00022605"/>
    </source>
</evidence>
<keyword evidence="3" id="KW-0055">Arginine biosynthesis</keyword>
<keyword evidence="8" id="KW-0067">ATP-binding</keyword>
<accession>A0A382K2S5</accession>
<gene>
    <name evidence="10" type="ORF">METZ01_LOCUS270979</name>
</gene>